<accession>A0ABZ2Z2Q0</accession>
<evidence type="ECO:0000313" key="2">
    <source>
        <dbReference type="Proteomes" id="UP001449657"/>
    </source>
</evidence>
<dbReference type="Proteomes" id="UP001449657">
    <property type="component" value="Chromosome"/>
</dbReference>
<proteinExistence type="predicted"/>
<name>A0ABZ2Z2Q0_9BACT</name>
<gene>
    <name evidence="1" type="ORF">WJU22_24340</name>
</gene>
<organism evidence="1 2">
    <name type="scientific">Chitinophaga caseinilytica</name>
    <dbReference type="NCBI Taxonomy" id="2267521"/>
    <lineage>
        <taxon>Bacteria</taxon>
        <taxon>Pseudomonadati</taxon>
        <taxon>Bacteroidota</taxon>
        <taxon>Chitinophagia</taxon>
        <taxon>Chitinophagales</taxon>
        <taxon>Chitinophagaceae</taxon>
        <taxon>Chitinophaga</taxon>
    </lineage>
</organism>
<dbReference type="RefSeq" id="WP_341840775.1">
    <property type="nucleotide sequence ID" value="NZ_CP149792.1"/>
</dbReference>
<evidence type="ECO:0000313" key="1">
    <source>
        <dbReference type="EMBL" id="WZN46034.1"/>
    </source>
</evidence>
<sequence length="115" mass="13090">MQPQPTIEALAQDTLPFGETLAGNVAARLEEGCSIGYRRPGYCGMGMEKDDFGDFLYGELYKGVMQRPRRFRTREEFIGWLAEQSTATMAQLDHDDPRKRGVLVITRQRLLAFTE</sequence>
<keyword evidence="2" id="KW-1185">Reference proteome</keyword>
<protein>
    <submittedName>
        <fullName evidence="1">Uncharacterized protein</fullName>
    </submittedName>
</protein>
<reference evidence="1 2" key="1">
    <citation type="submission" date="2024-03" db="EMBL/GenBank/DDBJ databases">
        <title>Chitinophaga caseinilytica sp. nov., a casein hydrolysing bacterium isolated from forest soil.</title>
        <authorList>
            <person name="Lee D.S."/>
            <person name="Han D.M."/>
            <person name="Baek J.H."/>
            <person name="Choi D.G."/>
            <person name="Jeon J.H."/>
            <person name="Jeon C.O."/>
        </authorList>
    </citation>
    <scope>NUCLEOTIDE SEQUENCE [LARGE SCALE GENOMIC DNA]</scope>
    <source>
        <strain evidence="1 2">KACC 19118</strain>
    </source>
</reference>
<dbReference type="EMBL" id="CP150096">
    <property type="protein sequence ID" value="WZN46034.1"/>
    <property type="molecule type" value="Genomic_DNA"/>
</dbReference>